<comment type="caution">
    <text evidence="1">The sequence shown here is derived from an EMBL/GenBank/DDBJ whole genome shotgun (WGS) entry which is preliminary data.</text>
</comment>
<accession>A0A3M7Q3Q2</accession>
<evidence type="ECO:0000313" key="1">
    <source>
        <dbReference type="EMBL" id="RNA06076.1"/>
    </source>
</evidence>
<dbReference type="EMBL" id="REGN01007500">
    <property type="protein sequence ID" value="RNA06076.1"/>
    <property type="molecule type" value="Genomic_DNA"/>
</dbReference>
<organism evidence="1 2">
    <name type="scientific">Brachionus plicatilis</name>
    <name type="common">Marine rotifer</name>
    <name type="synonym">Brachionus muelleri</name>
    <dbReference type="NCBI Taxonomy" id="10195"/>
    <lineage>
        <taxon>Eukaryota</taxon>
        <taxon>Metazoa</taxon>
        <taxon>Spiralia</taxon>
        <taxon>Gnathifera</taxon>
        <taxon>Rotifera</taxon>
        <taxon>Eurotatoria</taxon>
        <taxon>Monogononta</taxon>
        <taxon>Pseudotrocha</taxon>
        <taxon>Ploima</taxon>
        <taxon>Brachionidae</taxon>
        <taxon>Brachionus</taxon>
    </lineage>
</organism>
<dbReference type="AlphaFoldDB" id="A0A3M7Q3Q2"/>
<protein>
    <submittedName>
        <fullName evidence="1">Uncharacterized protein</fullName>
    </submittedName>
</protein>
<reference evidence="1 2" key="1">
    <citation type="journal article" date="2018" name="Sci. Rep.">
        <title>Genomic signatures of local adaptation to the degree of environmental predictability in rotifers.</title>
        <authorList>
            <person name="Franch-Gras L."/>
            <person name="Hahn C."/>
            <person name="Garcia-Roger E.M."/>
            <person name="Carmona M.J."/>
            <person name="Serra M."/>
            <person name="Gomez A."/>
        </authorList>
    </citation>
    <scope>NUCLEOTIDE SEQUENCE [LARGE SCALE GENOMIC DNA]</scope>
    <source>
        <strain evidence="1">HYR1</strain>
    </source>
</reference>
<dbReference type="Proteomes" id="UP000276133">
    <property type="component" value="Unassembled WGS sequence"/>
</dbReference>
<sequence>GSWAEYSDRKAEEDAARISKEKSDLKYKLEVA</sequence>
<proteinExistence type="predicted"/>
<gene>
    <name evidence="1" type="ORF">BpHYR1_046431</name>
</gene>
<evidence type="ECO:0000313" key="2">
    <source>
        <dbReference type="Proteomes" id="UP000276133"/>
    </source>
</evidence>
<keyword evidence="2" id="KW-1185">Reference proteome</keyword>
<name>A0A3M7Q3Q2_BRAPC</name>
<feature type="non-terminal residue" evidence="1">
    <location>
        <position position="1"/>
    </location>
</feature>